<dbReference type="KEGG" id="mmag:MMAD_29460"/>
<dbReference type="AlphaFoldDB" id="A0A7I7XHI1"/>
<dbReference type="InterPro" id="IPR023214">
    <property type="entry name" value="HAD_sf"/>
</dbReference>
<dbReference type="InterPro" id="IPR050582">
    <property type="entry name" value="HAD-like_SerB"/>
</dbReference>
<evidence type="ECO:0000256" key="1">
    <source>
        <dbReference type="ARBA" id="ARBA00009184"/>
    </source>
</evidence>
<evidence type="ECO:0000256" key="3">
    <source>
        <dbReference type="ARBA" id="ARBA00022801"/>
    </source>
</evidence>
<dbReference type="Gene3D" id="3.40.50.1000">
    <property type="entry name" value="HAD superfamily/HAD-like"/>
    <property type="match status" value="1"/>
</dbReference>
<comment type="similarity">
    <text evidence="1">Belongs to the HAD-like hydrolase superfamily. SerB family.</text>
</comment>
<dbReference type="PANTHER" id="PTHR43344:SF13">
    <property type="entry name" value="PHOSPHATASE RV3661-RELATED"/>
    <property type="match status" value="1"/>
</dbReference>
<evidence type="ECO:0000256" key="4">
    <source>
        <dbReference type="ARBA" id="ARBA00022842"/>
    </source>
</evidence>
<evidence type="ECO:0000256" key="2">
    <source>
        <dbReference type="ARBA" id="ARBA00022723"/>
    </source>
</evidence>
<evidence type="ECO:0000313" key="6">
    <source>
        <dbReference type="Proteomes" id="UP000466517"/>
    </source>
</evidence>
<keyword evidence="6" id="KW-1185">Reference proteome</keyword>
<dbReference type="GO" id="GO:0046872">
    <property type="term" value="F:metal ion binding"/>
    <property type="evidence" value="ECO:0007669"/>
    <property type="project" value="UniProtKB-KW"/>
</dbReference>
<protein>
    <submittedName>
        <fullName evidence="5">Haloacid dehalogenase</fullName>
    </submittedName>
</protein>
<dbReference type="Gene3D" id="1.20.1440.100">
    <property type="entry name" value="SG protein - dephosphorylation function"/>
    <property type="match status" value="1"/>
</dbReference>
<dbReference type="CDD" id="cd02612">
    <property type="entry name" value="HAD_PGPPase"/>
    <property type="match status" value="1"/>
</dbReference>
<proteinExistence type="inferred from homology"/>
<dbReference type="Pfam" id="PF12710">
    <property type="entry name" value="HAD"/>
    <property type="match status" value="1"/>
</dbReference>
<keyword evidence="3" id="KW-0378">Hydrolase</keyword>
<evidence type="ECO:0000313" key="5">
    <source>
        <dbReference type="EMBL" id="BBZ28651.1"/>
    </source>
</evidence>
<reference evidence="5 6" key="1">
    <citation type="journal article" date="2019" name="Emerg. Microbes Infect.">
        <title>Comprehensive subspecies identification of 175 nontuberculous mycobacteria species based on 7547 genomic profiles.</title>
        <authorList>
            <person name="Matsumoto Y."/>
            <person name="Kinjo T."/>
            <person name="Motooka D."/>
            <person name="Nabeya D."/>
            <person name="Jung N."/>
            <person name="Uechi K."/>
            <person name="Horii T."/>
            <person name="Iida T."/>
            <person name="Fujita J."/>
            <person name="Nakamura S."/>
        </authorList>
    </citation>
    <scope>NUCLEOTIDE SEQUENCE [LARGE SCALE GENOMIC DNA]</scope>
    <source>
        <strain evidence="5 6">JCM 13574</strain>
    </source>
</reference>
<dbReference type="EMBL" id="AP022610">
    <property type="protein sequence ID" value="BBZ28651.1"/>
    <property type="molecule type" value="Genomic_DNA"/>
</dbReference>
<keyword evidence="4" id="KW-0460">Magnesium</keyword>
<sequence length="257" mass="27609">MITQATLANHLDDVSSGPTGARVGAFFDLDGTLVSGFTATVHAGHRIQTRKASLGEVLGVLEASLRYRLGRMEFERLVVRAAGYLRGDALAELEDIGEYLFRRHIETRVFAQMQDVVRAHQDRGHSVVMSSSALAIHAEPVARFLGIHDVICNHFEVDAGGRLTGGVVTPVVWGAGKAAAVGRFAAEHGVDLTESYFYADGDEDAALMRVVGHPRPVNPRAGLAAEAERQGWPVLRVSAGQARRGPGGLLRRLAGDR</sequence>
<dbReference type="InterPro" id="IPR006385">
    <property type="entry name" value="HAD_hydro_SerB1"/>
</dbReference>
<dbReference type="RefSeq" id="WP_163738405.1">
    <property type="nucleotide sequence ID" value="NZ_AP022610.1"/>
</dbReference>
<accession>A0A7I7XHI1</accession>
<dbReference type="InterPro" id="IPR036412">
    <property type="entry name" value="HAD-like_sf"/>
</dbReference>
<dbReference type="SUPFAM" id="SSF56784">
    <property type="entry name" value="HAD-like"/>
    <property type="match status" value="1"/>
</dbReference>
<dbReference type="Proteomes" id="UP000466517">
    <property type="component" value="Chromosome"/>
</dbReference>
<keyword evidence="2" id="KW-0479">Metal-binding</keyword>
<dbReference type="PANTHER" id="PTHR43344">
    <property type="entry name" value="PHOSPHOSERINE PHOSPHATASE"/>
    <property type="match status" value="1"/>
</dbReference>
<name>A0A7I7XHI1_9MYCO</name>
<dbReference type="NCBIfam" id="TIGR01488">
    <property type="entry name" value="HAD-SF-IB"/>
    <property type="match status" value="1"/>
</dbReference>
<dbReference type="GO" id="GO:0016787">
    <property type="term" value="F:hydrolase activity"/>
    <property type="evidence" value="ECO:0007669"/>
    <property type="project" value="UniProtKB-KW"/>
</dbReference>
<dbReference type="NCBIfam" id="TIGR01490">
    <property type="entry name" value="HAD-SF-IB-hyp1"/>
    <property type="match status" value="1"/>
</dbReference>
<organism evidence="5 6">
    <name type="scientific">Mycolicibacterium madagascariense</name>
    <dbReference type="NCBI Taxonomy" id="212765"/>
    <lineage>
        <taxon>Bacteria</taxon>
        <taxon>Bacillati</taxon>
        <taxon>Actinomycetota</taxon>
        <taxon>Actinomycetes</taxon>
        <taxon>Mycobacteriales</taxon>
        <taxon>Mycobacteriaceae</taxon>
        <taxon>Mycolicibacterium</taxon>
    </lineage>
</organism>
<gene>
    <name evidence="5" type="ORF">MMAD_29460</name>
</gene>